<dbReference type="Gene3D" id="1.20.58.60">
    <property type="match status" value="5"/>
</dbReference>
<evidence type="ECO:0000256" key="5">
    <source>
        <dbReference type="ARBA" id="ARBA00023136"/>
    </source>
</evidence>
<keyword evidence="4" id="KW-1133">Transmembrane helix</keyword>
<dbReference type="PANTHER" id="PTHR47535:SF7">
    <property type="entry name" value="CALMIN"/>
    <property type="match status" value="1"/>
</dbReference>
<dbReference type="SUPFAM" id="SSF46966">
    <property type="entry name" value="Spectrin repeat"/>
    <property type="match status" value="6"/>
</dbReference>
<sequence length="1777" mass="213706">EYEQYNRQQKDFRERIEVLFEWIKQTQRYESISDKRDVESLQREYTRLNEKQQEINEKSKDIDTLSRNINNSKLPNESLQKLRQDIEHLKERLTESTNELETRNKFIKKTIRDVDELQRKQRRYQESLSKLSSLVEHDIQLPGRSVEDALKSLDEHMIKFETQNEERERRKRQYEHEWPLFMDEINLLQDKLNTLKQRKGNIYDSIEEQLHFIRNQNQELNQYQDELIKLKKHGQTICFEDGNSLPLPSEIHLLQSIITFLKQQFEQRHEILIEAQRCRDIYLTEYKLYEDTYSLCMERLSRSISLPSTSDEYARQLYEYKNSNEQINEKYRHLNFLYDKLDRETRTRYFKQHHDLEKRSNDLQNKMIQQTIHSEYILRIWKEYQIRLNDIIYQLNDIEKQLSLNKHLIHFQQIQSTFILYKDLKQRLILIEPELLHLNDEIQTLCRELNIISLKSDIQNVKENFNRIASDIREKFDCHKTATALANDIKRNLAILEDTLGQCSNESQTHYDGNVSELKIQLEKMMDVEKRLENIADIYSNTITLIKRLTTYKLYDLESIETNLENFHHKWISLKTEVLRNENILHQNIINNLPSRQACKEMFVFVDTIKRLLDTDHGTQINNKEILQKLIKRYRDMRVDVLNHQRTIDFLNESFKQEANVDLTSMDYMENIKQINIDWIKIKSLISARIDTLEQLNDQFNEFDQTVRTLSDWVHEQTSDLEFMRTRNLEAGAKDNIRRCNEMEFQLTTKQQILTSLKSYNGRLMSSSSTFRITDQDGTIQNLRHMLDNLSPSIEQLKVKSKSILTDWQEYNRVLLEMEKILREAEAEIDRIEISAMNVETYEMSTRKAQEYLQAMESHRHHFDQITVHDRHLSGQCDGQTSSKINEITLRIQQRWTTVQQRLQEIIKSSREVVDIWRQFNNSYVHLLDRLGEIEARWYTIQREKFTSESDSLFDKSKDFQQRLEQLDLEVMKLYECAKKLSNYLPPIAAKKIDTQYSVIKNQYIELQNFQNKLLTDYNELKHREKIYLDYLNELTQTINHVETILKSQKLTSENEDFNLKQLHELDILLQSKRNLIERLNSNEFILYMKRGKHLHELLIEYSHCMNLIKTRLKQIEIKEYNKLNFDKRCQKWNDYIQAIEQNLSVIQENIRTNYHGLIEIDTNLSNTINDFNQRQQELKELINEGKQIIDNQNIFIKMEQRWQNIMNTVLNKQKEIKELIKLWLSYQNYLENYHRLLKNKSEIEQKDLQTATINIINQIKQGSYITIHQNEELKNLLEKIYETNRRLIKHADTKTQAILEKELNDLQKSIYDIDFNLKQKRETLVTLLLRYNELDRTLEELSTIIKSIRSLQQQSTDDIDQFLVQCQNRNRELTQHRTELQRVRQAITEISSELHPDDTRQLIQKLNLLEIQWTDAERSLTVLIDNLTKRRSEHQDFEHKFLRFIQWFENFNNEINQRLDGLTIQTNLETLKNDIRNIIIDKRKYVNELLIQARLLQSQSNDQIQIQIIKQKIEQLEHIMNTVEQNVEKRIKKTEIICKMFNDFEQGYENIRSWMDTIETNLQRTLSTQNTNEFHIHQQSISAIEMDIEKHSTIINSLLTLGHNLLNETDISPRTIDSVSRTVQTLEQRWLSLKELIIKRKFESDNIHISWRNIDDTINRVSKMINDHERFLTEIKRTSGDGLQGIRNEYKSLENFKRTLDNDDKEIQKIANYHSEILRLYPIADSNNEICNRIKDLNHRWKILTETVHETLKHLKYMLSIHGDFQLTQDSLLLWL</sequence>
<keyword evidence="3" id="KW-0677">Repeat</keyword>
<comment type="caution">
    <text evidence="7">The sequence shown here is derived from an EMBL/GenBank/DDBJ whole genome shotgun (WGS) entry which is preliminary data.</text>
</comment>
<evidence type="ECO:0000256" key="1">
    <source>
        <dbReference type="ARBA" id="ARBA00004370"/>
    </source>
</evidence>
<feature type="non-terminal residue" evidence="7">
    <location>
        <position position="1777"/>
    </location>
</feature>
<feature type="non-terminal residue" evidence="7">
    <location>
        <position position="1"/>
    </location>
</feature>
<dbReference type="Pfam" id="PF00435">
    <property type="entry name" value="Spectrin"/>
    <property type="match status" value="1"/>
</dbReference>
<dbReference type="InterPro" id="IPR052403">
    <property type="entry name" value="LINC-complex_assoc"/>
</dbReference>
<reference evidence="7" key="1">
    <citation type="submission" date="2021-02" db="EMBL/GenBank/DDBJ databases">
        <authorList>
            <person name="Nowell W R."/>
        </authorList>
    </citation>
    <scope>NUCLEOTIDE SEQUENCE</scope>
</reference>
<dbReference type="GO" id="GO:0034993">
    <property type="term" value="C:meiotic nuclear membrane microtubule tethering complex"/>
    <property type="evidence" value="ECO:0007669"/>
    <property type="project" value="TreeGrafter"/>
</dbReference>
<dbReference type="Proteomes" id="UP000663836">
    <property type="component" value="Unassembled WGS sequence"/>
</dbReference>
<dbReference type="GO" id="GO:0005640">
    <property type="term" value="C:nuclear outer membrane"/>
    <property type="evidence" value="ECO:0007669"/>
    <property type="project" value="TreeGrafter"/>
</dbReference>
<dbReference type="InterPro" id="IPR018159">
    <property type="entry name" value="Spectrin/alpha-actinin"/>
</dbReference>
<protein>
    <submittedName>
        <fullName evidence="7">Uncharacterized protein</fullName>
    </submittedName>
</protein>
<evidence type="ECO:0000313" key="7">
    <source>
        <dbReference type="EMBL" id="CAF4023105.1"/>
    </source>
</evidence>
<dbReference type="InterPro" id="IPR002017">
    <property type="entry name" value="Spectrin_repeat"/>
</dbReference>
<organism evidence="7 8">
    <name type="scientific">Rotaria sordida</name>
    <dbReference type="NCBI Taxonomy" id="392033"/>
    <lineage>
        <taxon>Eukaryota</taxon>
        <taxon>Metazoa</taxon>
        <taxon>Spiralia</taxon>
        <taxon>Gnathifera</taxon>
        <taxon>Rotifera</taxon>
        <taxon>Eurotatoria</taxon>
        <taxon>Bdelloidea</taxon>
        <taxon>Philodinida</taxon>
        <taxon>Philodinidae</taxon>
        <taxon>Rotaria</taxon>
    </lineage>
</organism>
<feature type="coiled-coil region" evidence="6">
    <location>
        <begin position="486"/>
        <end position="535"/>
    </location>
</feature>
<dbReference type="GO" id="GO:0008285">
    <property type="term" value="P:negative regulation of cell population proliferation"/>
    <property type="evidence" value="ECO:0007669"/>
    <property type="project" value="TreeGrafter"/>
</dbReference>
<proteinExistence type="predicted"/>
<accession>A0A819Q3N7</accession>
<dbReference type="GO" id="GO:0005737">
    <property type="term" value="C:cytoplasm"/>
    <property type="evidence" value="ECO:0007669"/>
    <property type="project" value="TreeGrafter"/>
</dbReference>
<feature type="coiled-coil region" evidence="6">
    <location>
        <begin position="808"/>
        <end position="842"/>
    </location>
</feature>
<name>A0A819Q3N7_9BILA</name>
<dbReference type="PANTHER" id="PTHR47535">
    <property type="entry name" value="MUSCLE-SPECIFIC PROTEIN 300 KDA, ISOFORM G"/>
    <property type="match status" value="1"/>
</dbReference>
<keyword evidence="2" id="KW-0812">Transmembrane</keyword>
<comment type="subcellular location">
    <subcellularLocation>
        <location evidence="1">Membrane</location>
    </subcellularLocation>
</comment>
<dbReference type="EMBL" id="CAJOBD010005198">
    <property type="protein sequence ID" value="CAF4023105.1"/>
    <property type="molecule type" value="Genomic_DNA"/>
</dbReference>
<feature type="coiled-coil region" evidence="6">
    <location>
        <begin position="1335"/>
        <end position="1394"/>
    </location>
</feature>
<gene>
    <name evidence="7" type="ORF">JBS370_LOCUS27525</name>
</gene>
<evidence type="ECO:0000256" key="2">
    <source>
        <dbReference type="ARBA" id="ARBA00022692"/>
    </source>
</evidence>
<feature type="coiled-coil region" evidence="6">
    <location>
        <begin position="38"/>
        <end position="177"/>
    </location>
</feature>
<evidence type="ECO:0000313" key="8">
    <source>
        <dbReference type="Proteomes" id="UP000663836"/>
    </source>
</evidence>
<dbReference type="SMART" id="SM00150">
    <property type="entry name" value="SPEC"/>
    <property type="match status" value="4"/>
</dbReference>
<keyword evidence="5" id="KW-0472">Membrane</keyword>
<dbReference type="GO" id="GO:0007097">
    <property type="term" value="P:nuclear migration"/>
    <property type="evidence" value="ECO:0007669"/>
    <property type="project" value="TreeGrafter"/>
</dbReference>
<feature type="coiled-coil region" evidence="6">
    <location>
        <begin position="1469"/>
        <end position="1534"/>
    </location>
</feature>
<evidence type="ECO:0000256" key="4">
    <source>
        <dbReference type="ARBA" id="ARBA00022989"/>
    </source>
</evidence>
<evidence type="ECO:0000256" key="3">
    <source>
        <dbReference type="ARBA" id="ARBA00022737"/>
    </source>
</evidence>
<evidence type="ECO:0000256" key="6">
    <source>
        <dbReference type="SAM" id="Coils"/>
    </source>
</evidence>
<keyword evidence="6" id="KW-0175">Coiled coil</keyword>
<feature type="coiled-coil region" evidence="6">
    <location>
        <begin position="203"/>
        <end position="233"/>
    </location>
</feature>
<dbReference type="GO" id="GO:0051015">
    <property type="term" value="F:actin filament binding"/>
    <property type="evidence" value="ECO:0007669"/>
    <property type="project" value="TreeGrafter"/>
</dbReference>